<keyword evidence="1 4" id="KW-0808">Transferase</keyword>
<evidence type="ECO:0000256" key="2">
    <source>
        <dbReference type="ARBA" id="ARBA00023315"/>
    </source>
</evidence>
<dbReference type="Pfam" id="PF00583">
    <property type="entry name" value="Acetyltransf_1"/>
    <property type="match status" value="1"/>
</dbReference>
<organism evidence="4 5">
    <name type="scientific">Streptomyces palmae</name>
    <dbReference type="NCBI Taxonomy" id="1701085"/>
    <lineage>
        <taxon>Bacteria</taxon>
        <taxon>Bacillati</taxon>
        <taxon>Actinomycetota</taxon>
        <taxon>Actinomycetes</taxon>
        <taxon>Kitasatosporales</taxon>
        <taxon>Streptomycetaceae</taxon>
        <taxon>Streptomyces</taxon>
    </lineage>
</organism>
<reference evidence="4 5" key="1">
    <citation type="submission" date="2019-03" db="EMBL/GenBank/DDBJ databases">
        <authorList>
            <person name="Gonzalez-Pimentel J.L."/>
        </authorList>
    </citation>
    <scope>NUCLEOTIDE SEQUENCE [LARGE SCALE GENOMIC DNA]</scope>
    <source>
        <strain evidence="4 5">JCM 31289</strain>
    </source>
</reference>
<proteinExistence type="predicted"/>
<evidence type="ECO:0000313" key="4">
    <source>
        <dbReference type="EMBL" id="TGA92674.1"/>
    </source>
</evidence>
<protein>
    <submittedName>
        <fullName evidence="4">N-acetyltransferase family protein</fullName>
    </submittedName>
</protein>
<dbReference type="InterPro" id="IPR016181">
    <property type="entry name" value="Acyl_CoA_acyltransferase"/>
</dbReference>
<keyword evidence="5" id="KW-1185">Reference proteome</keyword>
<evidence type="ECO:0000256" key="1">
    <source>
        <dbReference type="ARBA" id="ARBA00022679"/>
    </source>
</evidence>
<accession>A0A4Z0G9M0</accession>
<dbReference type="PANTHER" id="PTHR43072">
    <property type="entry name" value="N-ACETYLTRANSFERASE"/>
    <property type="match status" value="1"/>
</dbReference>
<gene>
    <name evidence="4" type="ORF">E4099_27295</name>
</gene>
<dbReference type="AlphaFoldDB" id="A0A4Z0G9M0"/>
<dbReference type="SUPFAM" id="SSF55729">
    <property type="entry name" value="Acyl-CoA N-acyltransferases (Nat)"/>
    <property type="match status" value="1"/>
</dbReference>
<name>A0A4Z0G9M0_9ACTN</name>
<sequence>MSDTLPGTATKIQVRPGVEGDLAELTRIYNHYVTETTITFDIEPFTIEQRRSWLMSHPDHGRHRLLVAEEDGKILGYATSSPFRPKQAYDTSVETSIYLAPEYAGRGVGSLLYRALFAVLEGEDVHQAIAGITLPNEASQRLHLRFGFQPSGVLEEVGRKFGKFWDVAWFRKPLSPGTAPGAEPAAG</sequence>
<dbReference type="RefSeq" id="WP_135341792.1">
    <property type="nucleotide sequence ID" value="NZ_JBHLTX010000054.1"/>
</dbReference>
<dbReference type="Proteomes" id="UP000297948">
    <property type="component" value="Unassembled WGS sequence"/>
</dbReference>
<comment type="caution">
    <text evidence="4">The sequence shown here is derived from an EMBL/GenBank/DDBJ whole genome shotgun (WGS) entry which is preliminary data.</text>
</comment>
<evidence type="ECO:0000313" key="5">
    <source>
        <dbReference type="Proteomes" id="UP000297948"/>
    </source>
</evidence>
<dbReference type="GO" id="GO:0016747">
    <property type="term" value="F:acyltransferase activity, transferring groups other than amino-acyl groups"/>
    <property type="evidence" value="ECO:0007669"/>
    <property type="project" value="InterPro"/>
</dbReference>
<dbReference type="PANTHER" id="PTHR43072:SF23">
    <property type="entry name" value="UPF0039 PROTEIN C11D3.02C"/>
    <property type="match status" value="1"/>
</dbReference>
<dbReference type="OrthoDB" id="3173333at2"/>
<dbReference type="CDD" id="cd04301">
    <property type="entry name" value="NAT_SF"/>
    <property type="match status" value="1"/>
</dbReference>
<keyword evidence="2" id="KW-0012">Acyltransferase</keyword>
<dbReference type="Gene3D" id="3.40.630.30">
    <property type="match status" value="1"/>
</dbReference>
<dbReference type="InterPro" id="IPR000182">
    <property type="entry name" value="GNAT_dom"/>
</dbReference>
<evidence type="ECO:0000259" key="3">
    <source>
        <dbReference type="PROSITE" id="PS51186"/>
    </source>
</evidence>
<feature type="domain" description="N-acetyltransferase" evidence="3">
    <location>
        <begin position="12"/>
        <end position="175"/>
    </location>
</feature>
<dbReference type="PROSITE" id="PS51186">
    <property type="entry name" value="GNAT"/>
    <property type="match status" value="1"/>
</dbReference>
<dbReference type="EMBL" id="SRID01000385">
    <property type="protein sequence ID" value="TGA92674.1"/>
    <property type="molecule type" value="Genomic_DNA"/>
</dbReference>